<comment type="caution">
    <text evidence="3">The sequence shown here is derived from an EMBL/GenBank/DDBJ whole genome shotgun (WGS) entry which is preliminary data.</text>
</comment>
<dbReference type="EMBL" id="JAFHAP010000005">
    <property type="protein sequence ID" value="MBN2908789.1"/>
    <property type="molecule type" value="Genomic_DNA"/>
</dbReference>
<dbReference type="Proteomes" id="UP001177120">
    <property type="component" value="Unassembled WGS sequence"/>
</dbReference>
<proteinExistence type="predicted"/>
<feature type="domain" description="AB hydrolase-1" evidence="2">
    <location>
        <begin position="88"/>
        <end position="187"/>
    </location>
</feature>
<accession>A0ABS2WH94</accession>
<protein>
    <submittedName>
        <fullName evidence="3">Alpha/beta hydrolase</fullName>
    </submittedName>
</protein>
<dbReference type="GO" id="GO:0016787">
    <property type="term" value="F:hydrolase activity"/>
    <property type="evidence" value="ECO:0007669"/>
    <property type="project" value="UniProtKB-KW"/>
</dbReference>
<evidence type="ECO:0000313" key="4">
    <source>
        <dbReference type="Proteomes" id="UP001177120"/>
    </source>
</evidence>
<keyword evidence="4" id="KW-1185">Reference proteome</keyword>
<dbReference type="PANTHER" id="PTHR46438">
    <property type="entry name" value="ALPHA/BETA-HYDROLASES SUPERFAMILY PROTEIN"/>
    <property type="match status" value="1"/>
</dbReference>
<keyword evidence="1" id="KW-1133">Transmembrane helix</keyword>
<evidence type="ECO:0000256" key="1">
    <source>
        <dbReference type="SAM" id="Phobius"/>
    </source>
</evidence>
<feature type="transmembrane region" description="Helical" evidence="1">
    <location>
        <begin position="26"/>
        <end position="46"/>
    </location>
</feature>
<dbReference type="InterPro" id="IPR029058">
    <property type="entry name" value="AB_hydrolase_fold"/>
</dbReference>
<name>A0ABS2WH94_9BACL</name>
<dbReference type="SUPFAM" id="SSF53474">
    <property type="entry name" value="alpha/beta-Hydrolases"/>
    <property type="match status" value="1"/>
</dbReference>
<reference evidence="3" key="1">
    <citation type="journal article" date="2024" name="Int. J. Syst. Evol. Microbiol.">
        <title>Polycladomyces zharkentensis sp. nov., a novel thermophilic cellulose- and starch-degrading member of the Bacillota from a geothermal aquifer in Kazakhstan.</title>
        <authorList>
            <person name="Mashzhan A."/>
            <person name="Kistaubayeva A."/>
            <person name="Javier-Lopez R."/>
            <person name="Bissenova U."/>
            <person name="Bissenbay A."/>
            <person name="Birkeland N.K."/>
        </authorList>
    </citation>
    <scope>NUCLEOTIDE SEQUENCE</scope>
    <source>
        <strain evidence="3">ZKZ2T</strain>
    </source>
</reference>
<dbReference type="Pfam" id="PF00561">
    <property type="entry name" value="Abhydrolase_1"/>
    <property type="match status" value="1"/>
</dbReference>
<dbReference type="Gene3D" id="3.40.50.1820">
    <property type="entry name" value="alpha/beta hydrolase"/>
    <property type="match status" value="1"/>
</dbReference>
<keyword evidence="1" id="KW-0472">Membrane</keyword>
<evidence type="ECO:0000259" key="2">
    <source>
        <dbReference type="Pfam" id="PF00561"/>
    </source>
</evidence>
<organism evidence="3 4">
    <name type="scientific">Polycladomyces zharkentensis</name>
    <dbReference type="NCBI Taxonomy" id="2807616"/>
    <lineage>
        <taxon>Bacteria</taxon>
        <taxon>Bacillati</taxon>
        <taxon>Bacillota</taxon>
        <taxon>Bacilli</taxon>
        <taxon>Bacillales</taxon>
        <taxon>Thermoactinomycetaceae</taxon>
        <taxon>Polycladomyces</taxon>
    </lineage>
</organism>
<dbReference type="RefSeq" id="WP_205493275.1">
    <property type="nucleotide sequence ID" value="NZ_JAFHAP010000005.1"/>
</dbReference>
<evidence type="ECO:0000313" key="3">
    <source>
        <dbReference type="EMBL" id="MBN2908789.1"/>
    </source>
</evidence>
<gene>
    <name evidence="3" type="ORF">JQC72_04535</name>
</gene>
<dbReference type="InterPro" id="IPR000073">
    <property type="entry name" value="AB_hydrolase_1"/>
</dbReference>
<keyword evidence="1" id="KW-0812">Transmembrane</keyword>
<sequence length="236" mass="26512">MPQQVKKQAPKTPAKQLSKKKKVLRIMMWVVIVFVLLVAFILAGYMNQNLTYYKSGMEKVKQAGFTEKQVTIQGYKTNYAEGPDNGVPLLLIHGQGSKWQDYMKVLPEISKKYHVFVVDVYGHGKSARLPKSEYTNVRVGALIAEFMEQVIKEPAVVSGHSSGALITTWIAANRPELVKGVVLEDPPYFSSIMPRAKKTAGGDLARVTHDFVSQKQEMNFQKYYVQNSNTLRSLVA</sequence>
<keyword evidence="3" id="KW-0378">Hydrolase</keyword>